<name>A0A8X8WHK3_SALSN</name>
<feature type="repeat" description="WD" evidence="3">
    <location>
        <begin position="1526"/>
        <end position="1559"/>
    </location>
</feature>
<dbReference type="Gene3D" id="1.10.1540.10">
    <property type="entry name" value="BEACH domain"/>
    <property type="match status" value="1"/>
</dbReference>
<dbReference type="PANTHER" id="PTHR46866:SF1">
    <property type="entry name" value="GH12955P"/>
    <property type="match status" value="1"/>
</dbReference>
<comment type="caution">
    <text evidence="6">The sequence shown here is derived from an EMBL/GenBank/DDBJ whole genome shotgun (WGS) entry which is preliminary data.</text>
</comment>
<dbReference type="PROSITE" id="PS50294">
    <property type="entry name" value="WD_REPEATS_REGION"/>
    <property type="match status" value="1"/>
</dbReference>
<dbReference type="SUPFAM" id="SSF56112">
    <property type="entry name" value="Protein kinase-like (PK-like)"/>
    <property type="match status" value="2"/>
</dbReference>
<evidence type="ECO:0000313" key="7">
    <source>
        <dbReference type="Proteomes" id="UP000298416"/>
    </source>
</evidence>
<dbReference type="SUPFAM" id="SSF50978">
    <property type="entry name" value="WD40 repeat-like"/>
    <property type="match status" value="1"/>
</dbReference>
<dbReference type="InterPro" id="IPR019775">
    <property type="entry name" value="WD40_repeat_CS"/>
</dbReference>
<feature type="region of interest" description="Disordered" evidence="4">
    <location>
        <begin position="1194"/>
        <end position="1214"/>
    </location>
</feature>
<evidence type="ECO:0000256" key="1">
    <source>
        <dbReference type="ARBA" id="ARBA00022574"/>
    </source>
</evidence>
<reference evidence="6" key="2">
    <citation type="submission" date="2020-08" db="EMBL/GenBank/DDBJ databases">
        <title>Plant Genome Project.</title>
        <authorList>
            <person name="Zhang R.-G."/>
        </authorList>
    </citation>
    <scope>NUCLEOTIDE SEQUENCE</scope>
    <source>
        <strain evidence="6">Huo1</strain>
        <tissue evidence="6">Leaf</tissue>
    </source>
</reference>
<feature type="compositionally biased region" description="Polar residues" evidence="4">
    <location>
        <begin position="593"/>
        <end position="606"/>
    </location>
</feature>
<dbReference type="InterPro" id="IPR036372">
    <property type="entry name" value="BEACH_dom_sf"/>
</dbReference>
<dbReference type="InterPro" id="IPR000409">
    <property type="entry name" value="BEACH_dom"/>
</dbReference>
<evidence type="ECO:0000259" key="5">
    <source>
        <dbReference type="PROSITE" id="PS50197"/>
    </source>
</evidence>
<dbReference type="CDD" id="cd06071">
    <property type="entry name" value="Beach"/>
    <property type="match status" value="1"/>
</dbReference>
<dbReference type="PROSITE" id="PS50197">
    <property type="entry name" value="BEACH"/>
    <property type="match status" value="1"/>
</dbReference>
<evidence type="ECO:0000256" key="4">
    <source>
        <dbReference type="SAM" id="MobiDB-lite"/>
    </source>
</evidence>
<reference evidence="6" key="1">
    <citation type="submission" date="2018-01" db="EMBL/GenBank/DDBJ databases">
        <authorList>
            <person name="Mao J.F."/>
        </authorList>
    </citation>
    <scope>NUCLEOTIDE SEQUENCE</scope>
    <source>
        <strain evidence="6">Huo1</strain>
        <tissue evidence="6">Leaf</tissue>
    </source>
</reference>
<keyword evidence="2" id="KW-0677">Repeat</keyword>
<dbReference type="InterPro" id="IPR000719">
    <property type="entry name" value="Prot_kinase_dom"/>
</dbReference>
<dbReference type="Proteomes" id="UP000298416">
    <property type="component" value="Unassembled WGS sequence"/>
</dbReference>
<keyword evidence="1 3" id="KW-0853">WD repeat</keyword>
<dbReference type="EMBL" id="PNBA02000017">
    <property type="protein sequence ID" value="KAG6394775.1"/>
    <property type="molecule type" value="Genomic_DNA"/>
</dbReference>
<proteinExistence type="predicted"/>
<dbReference type="PROSITE" id="PS00678">
    <property type="entry name" value="WD_REPEATS_1"/>
    <property type="match status" value="1"/>
</dbReference>
<dbReference type="PANTHER" id="PTHR46866">
    <property type="entry name" value="GH12955P"/>
    <property type="match status" value="1"/>
</dbReference>
<dbReference type="Gene3D" id="2.130.10.10">
    <property type="entry name" value="YVTN repeat-like/Quinoprotein amine dehydrogenase"/>
    <property type="match status" value="2"/>
</dbReference>
<sequence length="1654" mass="184034">MDSAAKMCLECLQRRIEADFSGRLTFLHSVSDYRLPFASAAVVQVSNSDLATPPQFVFNYMPYRTTDCFSKYVDEFCVIEGDITESSSTVKQVQAEVSVGISSDTSSDFDTASTECRHFSNGRVLDGCATCKISTRFSCSRAITSLAPTALIGHVSFELFEEIASSFSSGSFEGQLLHSLCQLIEGKSAGRDGANFLSLLGLPSFKENGFPGCIRHPNICPILGVLKSPTDICLVLPKTPFTLENIMHYSPAALQFDWKIQFLIYQLLSALSYLHGLGIAHGNLSPSNILLTDTSWCWLQISEKQLLNTALDPSGKSLELSAGSHCFEGCPSHALYADLSLLNSVNWQSCFYSWWKGELSNFEYLLVLNRLAGRRWGDHTFYSVMPWVIDFSVKPDENNIAGWRDLSKSKWRLAKGDEQLDFTYSTSEMPHHVSDECLSELAVCSYKARRLPLSVLRQAVRSVYEPNEYPSNMQRLYQWTPDECIPEFYCDPHIFNSLHSGMPDLAVPSWAGTSEEFVKLHRDALESNRVSLQMHKWIDITFGYKMSGEAAIAAKNVMLPASTSNVPRSTGRRQLFSQPHPPRQIARRKTHHNNNGQPENNSQSEVDSVEGGDFLIKTNHLNKLEEATSFCEKSWHLDPCYNVHSSDCLKNNTSENELSTDIGRNVSPRKPDSTRNYCEKSTIDSNSLLENIEEGDDSVGYQELMLWRQACSPKINSKRAADDIFSVGCILAELHMGKPLFGSSSLASYLDSGILPGSVQDIPHHMKVIVKACIENDWKRRPSVKCLLESPYFPKSVKSSYYFLAAFHGLSRNDLRLQYAATFAKQGALKRMGAFGAAMCAPYCLPLIVTSASDAEAEWAYLLLAEFLKCLKSEAVMKFVVPSVQRVLQAWYSHLKVSLLQGSFMQDLWNRIGKQAYFETIHLLIISNLCIAPHKSSTSAASVLLIGFSEELGVPVTVHQTILPLMLSFGKGICNDGIDVLIRIGGLIGEKFVVKQILPLLNTVVNSCICTLSVSKPEPVQSWGSSALIDCLTTLDGLVPVLTTETIVKELIEDRDSPYVKIIMHRDIGIQVRQNATKSLIRVCQQIGPDSTALHVLPNLKELFDEFAFSQKNTYSVNLTGNMSGSKVKVGEEDCIENRMDLWLLLYPQFASLLGIERLRQCCATWLLIEQFLLRHHNWRTFVFQWECAGDSYRSVPDSPSGRRLSQKGSASENTSAKLLLNGVGWSRPQSQGKKSTKTITPSKSMYELYQNPAERIGTTSSLGLQEPWYWFPSPASNWNGLDFATRAGGLKDELPWKIRASIVQSVRAHHGALRSFAVCQNEYTVFTAGVGPGFKGNIQKWDLSRVYCMSSYNGHDEVVNDIFDLASSGRVASCDGTVHIWNGQTGRLISIFSERSLASSTQLAERDEDNMLHFNPLPSGMLSSAFHGNSYTTMDYLGFSDRLIVGTGNGSLRFIDVNQGQKLHLWRSECVDSGFPPIISSICSSSSVRMSPEESMGFPSWIAAASSTGQCRLFDLRSGKIISSWQAHDGYVTELAATADYQLVSSSLDKTLRIWDLRRNWSSEQRVFRGYSDGVSGFSVWGQNIISICRNKIGLSSLQSHADEDGHYRASLQHVYMADGEAKNASVLSAITILPFSRLFLLGTEDGYLKICC</sequence>
<dbReference type="SMART" id="SM01026">
    <property type="entry name" value="Beach"/>
    <property type="match status" value="1"/>
</dbReference>
<dbReference type="Pfam" id="PF00400">
    <property type="entry name" value="WD40"/>
    <property type="match status" value="2"/>
</dbReference>
<evidence type="ECO:0000256" key="3">
    <source>
        <dbReference type="PROSITE-ProRule" id="PRU00221"/>
    </source>
</evidence>
<dbReference type="InterPro" id="IPR011009">
    <property type="entry name" value="Kinase-like_dom_sf"/>
</dbReference>
<protein>
    <recommendedName>
        <fullName evidence="5">BEACH domain-containing protein</fullName>
    </recommendedName>
</protein>
<evidence type="ECO:0000313" key="6">
    <source>
        <dbReference type="EMBL" id="KAG6394775.1"/>
    </source>
</evidence>
<evidence type="ECO:0000256" key="2">
    <source>
        <dbReference type="ARBA" id="ARBA00022737"/>
    </source>
</evidence>
<dbReference type="SMART" id="SM00320">
    <property type="entry name" value="WD40"/>
    <property type="match status" value="4"/>
</dbReference>
<dbReference type="Pfam" id="PF00069">
    <property type="entry name" value="Pkinase"/>
    <property type="match status" value="1"/>
</dbReference>
<dbReference type="PROSITE" id="PS50082">
    <property type="entry name" value="WD_REPEATS_2"/>
    <property type="match status" value="1"/>
</dbReference>
<dbReference type="InterPro" id="IPR015943">
    <property type="entry name" value="WD40/YVTN_repeat-like_dom_sf"/>
</dbReference>
<dbReference type="SMART" id="SM00220">
    <property type="entry name" value="S_TKc"/>
    <property type="match status" value="1"/>
</dbReference>
<organism evidence="6">
    <name type="scientific">Salvia splendens</name>
    <name type="common">Scarlet sage</name>
    <dbReference type="NCBI Taxonomy" id="180675"/>
    <lineage>
        <taxon>Eukaryota</taxon>
        <taxon>Viridiplantae</taxon>
        <taxon>Streptophyta</taxon>
        <taxon>Embryophyta</taxon>
        <taxon>Tracheophyta</taxon>
        <taxon>Spermatophyta</taxon>
        <taxon>Magnoliopsida</taxon>
        <taxon>eudicotyledons</taxon>
        <taxon>Gunneridae</taxon>
        <taxon>Pentapetalae</taxon>
        <taxon>asterids</taxon>
        <taxon>lamiids</taxon>
        <taxon>Lamiales</taxon>
        <taxon>Lamiaceae</taxon>
        <taxon>Nepetoideae</taxon>
        <taxon>Mentheae</taxon>
        <taxon>Salviinae</taxon>
        <taxon>Salvia</taxon>
        <taxon>Salvia subgen. Calosphace</taxon>
        <taxon>core Calosphace</taxon>
    </lineage>
</organism>
<dbReference type="GO" id="GO:0005524">
    <property type="term" value="F:ATP binding"/>
    <property type="evidence" value="ECO:0007669"/>
    <property type="project" value="InterPro"/>
</dbReference>
<dbReference type="InterPro" id="IPR036322">
    <property type="entry name" value="WD40_repeat_dom_sf"/>
</dbReference>
<dbReference type="SUPFAM" id="SSF81837">
    <property type="entry name" value="BEACH domain"/>
    <property type="match status" value="1"/>
</dbReference>
<accession>A0A8X8WHK3</accession>
<dbReference type="Gene3D" id="1.10.510.10">
    <property type="entry name" value="Transferase(Phosphotransferase) domain 1"/>
    <property type="match status" value="2"/>
</dbReference>
<dbReference type="InterPro" id="IPR001680">
    <property type="entry name" value="WD40_rpt"/>
</dbReference>
<dbReference type="Pfam" id="PF02138">
    <property type="entry name" value="Beach"/>
    <property type="match status" value="1"/>
</dbReference>
<feature type="region of interest" description="Disordered" evidence="4">
    <location>
        <begin position="563"/>
        <end position="607"/>
    </location>
</feature>
<gene>
    <name evidence="6" type="ORF">SASPL_145365</name>
</gene>
<dbReference type="GO" id="GO:0004672">
    <property type="term" value="F:protein kinase activity"/>
    <property type="evidence" value="ECO:0007669"/>
    <property type="project" value="InterPro"/>
</dbReference>
<feature type="domain" description="BEACH" evidence="5">
    <location>
        <begin position="339"/>
        <end position="610"/>
    </location>
</feature>
<feature type="region of interest" description="Disordered" evidence="4">
    <location>
        <begin position="655"/>
        <end position="676"/>
    </location>
</feature>
<keyword evidence="7" id="KW-1185">Reference proteome</keyword>